<dbReference type="RefSeq" id="WP_011368620.1">
    <property type="nucleotide sequence ID" value="NC_007519.1"/>
</dbReference>
<protein>
    <recommendedName>
        <fullName evidence="5">Zinc resistance-associated protein</fullName>
    </recommendedName>
</protein>
<dbReference type="AlphaFoldDB" id="Q30XI2"/>
<sequence>MNTIRRNVTAFALVLTLGTAGAAVAAQTTTGSAQSPAMNHQMHQQAPGHMNHETGGHMMGHGMGAHRLMLTEEQQKQYDAIVKKTYADTAKVRSELWARSAELDALRMNPNASPEMFAPLADAIAGLRTTLDTARMDMNDKLEKALGISLPLRHGMFLTGGAQGCGMKGMKGMMHKGAHMQKGMMHKNAQSAQLNNAESNLVACLGGGSGSRMNGLGHGSNGGHRNQAAEPVAVSFAL</sequence>
<reference evidence="3 4" key="1">
    <citation type="journal article" date="2011" name="J. Bacteriol.">
        <title>Complete genome sequence and updated annotation of Desulfovibrio alaskensis G20.</title>
        <authorList>
            <person name="Hauser L.J."/>
            <person name="Land M.L."/>
            <person name="Brown S.D."/>
            <person name="Larimer F."/>
            <person name="Keller K.L."/>
            <person name="Rapp-Giles B.J."/>
            <person name="Price M.N."/>
            <person name="Lin M."/>
            <person name="Bruce D.C."/>
            <person name="Detter J.C."/>
            <person name="Tapia R."/>
            <person name="Han C.S."/>
            <person name="Goodwin L.A."/>
            <person name="Cheng J.F."/>
            <person name="Pitluck S."/>
            <person name="Copeland A."/>
            <person name="Lucas S."/>
            <person name="Nolan M."/>
            <person name="Lapidus A.L."/>
            <person name="Palumbo A.V."/>
            <person name="Wall J.D."/>
        </authorList>
    </citation>
    <scope>NUCLEOTIDE SEQUENCE [LARGE SCALE GENOMIC DNA]</scope>
    <source>
        <strain evidence="4">ATCC BAA 1058 / DSM 17464 / G20</strain>
    </source>
</reference>
<keyword evidence="4" id="KW-1185">Reference proteome</keyword>
<dbReference type="Gene3D" id="1.20.120.1490">
    <property type="match status" value="1"/>
</dbReference>
<name>Q30XI2_OLEA2</name>
<evidence type="ECO:0000313" key="4">
    <source>
        <dbReference type="Proteomes" id="UP000002710"/>
    </source>
</evidence>
<evidence type="ECO:0000256" key="1">
    <source>
        <dbReference type="SAM" id="MobiDB-lite"/>
    </source>
</evidence>
<evidence type="ECO:0000313" key="3">
    <source>
        <dbReference type="EMBL" id="ABB39614.1"/>
    </source>
</evidence>
<evidence type="ECO:0008006" key="5">
    <source>
        <dbReference type="Google" id="ProtNLM"/>
    </source>
</evidence>
<feature type="region of interest" description="Disordered" evidence="1">
    <location>
        <begin position="218"/>
        <end position="238"/>
    </location>
</feature>
<dbReference type="Proteomes" id="UP000002710">
    <property type="component" value="Chromosome"/>
</dbReference>
<dbReference type="KEGG" id="dde:Dde_2819"/>
<accession>Q30XI2</accession>
<evidence type="ECO:0000256" key="2">
    <source>
        <dbReference type="SAM" id="SignalP"/>
    </source>
</evidence>
<feature type="signal peptide" evidence="2">
    <location>
        <begin position="1"/>
        <end position="25"/>
    </location>
</feature>
<feature type="chain" id="PRO_5004219972" description="Zinc resistance-associated protein" evidence="2">
    <location>
        <begin position="26"/>
        <end position="238"/>
    </location>
</feature>
<dbReference type="HOGENOM" id="CLU_1164372_0_0_7"/>
<organism evidence="3 4">
    <name type="scientific">Oleidesulfovibrio alaskensis (strain ATCC BAA-1058 / DSM 17464 / G20)</name>
    <name type="common">Desulfovibrio alaskensis</name>
    <dbReference type="NCBI Taxonomy" id="207559"/>
    <lineage>
        <taxon>Bacteria</taxon>
        <taxon>Pseudomonadati</taxon>
        <taxon>Thermodesulfobacteriota</taxon>
        <taxon>Desulfovibrionia</taxon>
        <taxon>Desulfovibrionales</taxon>
        <taxon>Desulfovibrionaceae</taxon>
        <taxon>Oleidesulfovibrio</taxon>
    </lineage>
</organism>
<proteinExistence type="predicted"/>
<gene>
    <name evidence="3" type="ordered locus">Dde_2819</name>
</gene>
<dbReference type="EMBL" id="CP000112">
    <property type="protein sequence ID" value="ABB39614.1"/>
    <property type="molecule type" value="Genomic_DNA"/>
</dbReference>
<keyword evidence="2" id="KW-0732">Signal</keyword>